<evidence type="ECO:0000256" key="3">
    <source>
        <dbReference type="ARBA" id="ARBA00023163"/>
    </source>
</evidence>
<evidence type="ECO:0000313" key="7">
    <source>
        <dbReference type="EMBL" id="GAV88273.1"/>
    </source>
</evidence>
<keyword evidence="8" id="KW-1185">Reference proteome</keyword>
<evidence type="ECO:0000256" key="6">
    <source>
        <dbReference type="SAM" id="MobiDB-lite"/>
    </source>
</evidence>
<keyword evidence="2" id="KW-0805">Transcription regulation</keyword>
<organism evidence="7 8">
    <name type="scientific">Cephalotus follicularis</name>
    <name type="common">Albany pitcher plant</name>
    <dbReference type="NCBI Taxonomy" id="3775"/>
    <lineage>
        <taxon>Eukaryota</taxon>
        <taxon>Viridiplantae</taxon>
        <taxon>Streptophyta</taxon>
        <taxon>Embryophyta</taxon>
        <taxon>Tracheophyta</taxon>
        <taxon>Spermatophyta</taxon>
        <taxon>Magnoliopsida</taxon>
        <taxon>eudicotyledons</taxon>
        <taxon>Gunneridae</taxon>
        <taxon>Pentapetalae</taxon>
        <taxon>rosids</taxon>
        <taxon>fabids</taxon>
        <taxon>Oxalidales</taxon>
        <taxon>Cephalotaceae</taxon>
        <taxon>Cephalotus</taxon>
    </lineage>
</organism>
<evidence type="ECO:0000256" key="4">
    <source>
        <dbReference type="ARBA" id="ARBA00023242"/>
    </source>
</evidence>
<dbReference type="GO" id="GO:0005634">
    <property type="term" value="C:nucleus"/>
    <property type="evidence" value="ECO:0007669"/>
    <property type="project" value="UniProtKB-SubCell"/>
</dbReference>
<proteinExistence type="inferred from homology"/>
<name>A0A1Q3D7H6_CEPFO</name>
<gene>
    <name evidence="7" type="ORF">CFOL_v3_31696</name>
</gene>
<feature type="short sequence motif" description="LXXLL motif" evidence="5">
    <location>
        <begin position="166"/>
        <end position="170"/>
    </location>
</feature>
<dbReference type="PANTHER" id="PTHR31636">
    <property type="entry name" value="OSJNBA0084A10.13 PROTEIN-RELATED"/>
    <property type="match status" value="1"/>
</dbReference>
<comment type="caution">
    <text evidence="5">Lacks conserved residue(s) required for the propagation of feature annotation.</text>
</comment>
<evidence type="ECO:0000256" key="1">
    <source>
        <dbReference type="ARBA" id="ARBA00004123"/>
    </source>
</evidence>
<feature type="region of interest" description="VHIID" evidence="5">
    <location>
        <begin position="42"/>
        <end position="107"/>
    </location>
</feature>
<reference evidence="8" key="1">
    <citation type="submission" date="2016-04" db="EMBL/GenBank/DDBJ databases">
        <title>Cephalotus genome sequencing.</title>
        <authorList>
            <person name="Fukushima K."/>
            <person name="Hasebe M."/>
            <person name="Fang X."/>
        </authorList>
    </citation>
    <scope>NUCLEOTIDE SEQUENCE [LARGE SCALE GENOMIC DNA]</scope>
    <source>
        <strain evidence="8">cv. St1</strain>
    </source>
</reference>
<evidence type="ECO:0000256" key="5">
    <source>
        <dbReference type="PROSITE-ProRule" id="PRU01191"/>
    </source>
</evidence>
<dbReference type="InParanoid" id="A0A1Q3D7H6"/>
<protein>
    <submittedName>
        <fullName evidence="7">GRAS domain-containing protein</fullName>
    </submittedName>
</protein>
<keyword evidence="3" id="KW-0804">Transcription</keyword>
<keyword evidence="4" id="KW-0539">Nucleus</keyword>
<dbReference type="Pfam" id="PF03514">
    <property type="entry name" value="GRAS"/>
    <property type="match status" value="1"/>
</dbReference>
<accession>A0A1Q3D7H6</accession>
<dbReference type="AlphaFoldDB" id="A0A1Q3D7H6"/>
<feature type="region of interest" description="Disordered" evidence="6">
    <location>
        <begin position="218"/>
        <end position="238"/>
    </location>
</feature>
<comment type="subcellular location">
    <subcellularLocation>
        <location evidence="1">Nucleus</location>
    </subcellularLocation>
</comment>
<dbReference type="InterPro" id="IPR005202">
    <property type="entry name" value="TF_GRAS"/>
</dbReference>
<dbReference type="STRING" id="3775.A0A1Q3D7H6"/>
<dbReference type="OrthoDB" id="762338at2759"/>
<feature type="short sequence motif" description="VHIID" evidence="5">
    <location>
        <begin position="73"/>
        <end position="77"/>
    </location>
</feature>
<sequence>MQRIAAYFTEALADRILKAWPGLHKALNSTRITLISEDVLVQKLFFEMFPFLKVAFVLTNQAVIEAMEGEKMVHIIDLNAAEPAQWIALLQALNARPEGPPHVRITDIHQQREVLEQMAHRLTEEAERLDIPFQFNPIHSKLENLDIEKLRVKTGEALAISSVLQLHSLLASDDELLKKKSPLVSKSSNGYHLQRVLQMNQGTLGDLLEKDVANGCSPSLDSASSSPLSPTASVKIDN</sequence>
<evidence type="ECO:0000313" key="8">
    <source>
        <dbReference type="Proteomes" id="UP000187406"/>
    </source>
</evidence>
<feature type="region of interest" description="Leucine repeat II (LRII)" evidence="5">
    <location>
        <begin position="117"/>
        <end position="149"/>
    </location>
</feature>
<comment type="caution">
    <text evidence="7">The sequence shown here is derived from an EMBL/GenBank/DDBJ whole genome shotgun (WGS) entry which is preliminary data.</text>
</comment>
<dbReference type="EMBL" id="BDDD01004757">
    <property type="protein sequence ID" value="GAV88273.1"/>
    <property type="molecule type" value="Genomic_DNA"/>
</dbReference>
<evidence type="ECO:0000256" key="2">
    <source>
        <dbReference type="ARBA" id="ARBA00023015"/>
    </source>
</evidence>
<dbReference type="Proteomes" id="UP000187406">
    <property type="component" value="Unassembled WGS sequence"/>
</dbReference>
<comment type="similarity">
    <text evidence="5">Belongs to the GRAS family.</text>
</comment>
<dbReference type="PROSITE" id="PS50985">
    <property type="entry name" value="GRAS"/>
    <property type="match status" value="1"/>
</dbReference>